<dbReference type="HOGENOM" id="CLU_007383_1_7_2"/>
<dbReference type="SUPFAM" id="SSF51735">
    <property type="entry name" value="NAD(P)-binding Rossmann-fold domains"/>
    <property type="match status" value="1"/>
</dbReference>
<dbReference type="CDD" id="cd08946">
    <property type="entry name" value="SDR_e"/>
    <property type="match status" value="1"/>
</dbReference>
<feature type="domain" description="NAD-dependent epimerase/dehydratase" evidence="1">
    <location>
        <begin position="4"/>
        <end position="212"/>
    </location>
</feature>
<proteinExistence type="predicted"/>
<reference evidence="2" key="1">
    <citation type="journal article" date="2011" name="PLoS ONE">
        <title>Genome of a low-salinity ammonia-oxidizing archaeon determined by single-cell and metagenomic analysis.</title>
        <authorList>
            <person name="Blainey P.C."/>
            <person name="Mosier A.C."/>
            <person name="Potanina A."/>
            <person name="Francis C.A."/>
            <person name="Quake S.R."/>
        </authorList>
    </citation>
    <scope>NUCLEOTIDE SEQUENCE [LARGE SCALE GENOMIC DNA]</scope>
    <source>
        <strain evidence="2">SFB1</strain>
    </source>
</reference>
<dbReference type="AlphaFoldDB" id="F3KN15"/>
<protein>
    <submittedName>
        <fullName evidence="2">Nucleoside-diphosphate-sugar epimerase</fullName>
    </submittedName>
</protein>
<organism evidence="2">
    <name type="scientific">Candidatus Nitrosarchaeum limnium SFB1</name>
    <dbReference type="NCBI Taxonomy" id="886738"/>
    <lineage>
        <taxon>Archaea</taxon>
        <taxon>Nitrososphaerota</taxon>
        <taxon>Nitrososphaeria</taxon>
        <taxon>Nitrosopumilales</taxon>
        <taxon>Nitrosopumilaceae</taxon>
        <taxon>Nitrosarchaeum</taxon>
    </lineage>
</organism>
<dbReference type="InterPro" id="IPR001509">
    <property type="entry name" value="Epimerase_deHydtase"/>
</dbReference>
<dbReference type="EMBL" id="AEGP01000066">
    <property type="protein sequence ID" value="EGG41248.1"/>
    <property type="molecule type" value="Genomic_DNA"/>
</dbReference>
<evidence type="ECO:0000313" key="2">
    <source>
        <dbReference type="EMBL" id="EGG41248.1"/>
    </source>
</evidence>
<comment type="caution">
    <text evidence="2">The sequence shown here is derived from an EMBL/GenBank/DDBJ whole genome shotgun (WGS) entry which is preliminary data.</text>
</comment>
<gene>
    <name evidence="2" type="ORF">Nlim_2059</name>
</gene>
<name>F3KN15_9ARCH</name>
<dbReference type="PANTHER" id="PTHR43245">
    <property type="entry name" value="BIFUNCTIONAL POLYMYXIN RESISTANCE PROTEIN ARNA"/>
    <property type="match status" value="1"/>
</dbReference>
<dbReference type="PANTHER" id="PTHR43245:SF13">
    <property type="entry name" value="UDP-D-APIOSE_UDP-D-XYLOSE SYNTHASE 2"/>
    <property type="match status" value="1"/>
</dbReference>
<dbReference type="InterPro" id="IPR050177">
    <property type="entry name" value="Lipid_A_modif_metabolic_enz"/>
</dbReference>
<dbReference type="Gene3D" id="3.40.50.720">
    <property type="entry name" value="NAD(P)-binding Rossmann-like Domain"/>
    <property type="match status" value="1"/>
</dbReference>
<evidence type="ECO:0000259" key="1">
    <source>
        <dbReference type="Pfam" id="PF01370"/>
    </source>
</evidence>
<sequence length="281" mass="32628">MGKILVTGSSGFIGKKIVKRLDKSKIIIDSNNSERINLQNREQVMKLDSADTVIHLGGKTPQNELKWSEYFDNNVIGTLNVLEYCIQKKVKRLIYVSSYVYGNPKYCPVDEKHPINPHNAYTESKYLGERLCEFYCNKSELNLIILRPFNIFGESMREGFLITNLIDSVKTGEKITVINKNSKRDFLYVDDFVDLIIKLIDYDFKFEIFNVGAGKSYSFEEIIKKIEKITSQKINVNYQENKEIFIDNITSDISKIKNIINWQPKIKFNEGLEKILKTQSY</sequence>
<accession>F3KN15</accession>
<dbReference type="STRING" id="886738.Nlim_2059"/>
<dbReference type="Proteomes" id="UP000004348">
    <property type="component" value="Chromosome"/>
</dbReference>
<dbReference type="Pfam" id="PF01370">
    <property type="entry name" value="Epimerase"/>
    <property type="match status" value="1"/>
</dbReference>
<dbReference type="InterPro" id="IPR036291">
    <property type="entry name" value="NAD(P)-bd_dom_sf"/>
</dbReference>